<evidence type="ECO:0000313" key="2">
    <source>
        <dbReference type="Proteomes" id="UP000642553"/>
    </source>
</evidence>
<sequence>MPEDPGWKGTARAGKKLLDKISVKCSWNHVLHGCFLCCMWNSVCRFECVEWEKGDECVFMREKEEGEILIPVIWQIGTQGDELHAGKGDA</sequence>
<dbReference type="AlphaFoldDB" id="A0AAE6T9B7"/>
<dbReference type="EMBL" id="CP029701">
    <property type="protein sequence ID" value="QHV62581.1"/>
    <property type="molecule type" value="Genomic_DNA"/>
</dbReference>
<proteinExistence type="predicted"/>
<accession>A0AAE6T9B7</accession>
<reference evidence="1" key="1">
    <citation type="submission" date="2018-05" db="EMBL/GenBank/DDBJ databases">
        <title>Complete genome sequnece of Akkermansia muciniphila EB-AMDK-40.</title>
        <authorList>
            <person name="Nam Y.-D."/>
            <person name="Chung W.-H."/>
            <person name="Park Y.S."/>
            <person name="Kang J."/>
        </authorList>
    </citation>
    <scope>NUCLEOTIDE SEQUENCE</scope>
    <source>
        <strain evidence="1">EB-AMDK-40</strain>
    </source>
</reference>
<evidence type="ECO:0000313" key="1">
    <source>
        <dbReference type="EMBL" id="QHV62581.1"/>
    </source>
</evidence>
<name>A0AAE6T9B7_9BACT</name>
<dbReference type="Proteomes" id="UP000642553">
    <property type="component" value="Chromosome"/>
</dbReference>
<protein>
    <submittedName>
        <fullName evidence="1">Uncharacterized protein</fullName>
    </submittedName>
</protein>
<gene>
    <name evidence="1" type="ORF">DMI76_03960</name>
</gene>
<organism evidence="1 2">
    <name type="scientific">Akkermansia massiliensis</name>
    <dbReference type="NCBI Taxonomy" id="2927224"/>
    <lineage>
        <taxon>Bacteria</taxon>
        <taxon>Pseudomonadati</taxon>
        <taxon>Verrucomicrobiota</taxon>
        <taxon>Verrucomicrobiia</taxon>
        <taxon>Verrucomicrobiales</taxon>
        <taxon>Akkermansiaceae</taxon>
        <taxon>Akkermansia</taxon>
    </lineage>
</organism>